<accession>A0A9Q3IL32</accession>
<evidence type="ECO:0000256" key="1">
    <source>
        <dbReference type="SAM" id="MobiDB-lite"/>
    </source>
</evidence>
<protein>
    <submittedName>
        <fullName evidence="2">Uncharacterized protein</fullName>
    </submittedName>
</protein>
<organism evidence="2 3">
    <name type="scientific">Austropuccinia psidii MF-1</name>
    <dbReference type="NCBI Taxonomy" id="1389203"/>
    <lineage>
        <taxon>Eukaryota</taxon>
        <taxon>Fungi</taxon>
        <taxon>Dikarya</taxon>
        <taxon>Basidiomycota</taxon>
        <taxon>Pucciniomycotina</taxon>
        <taxon>Pucciniomycetes</taxon>
        <taxon>Pucciniales</taxon>
        <taxon>Sphaerophragmiaceae</taxon>
        <taxon>Austropuccinia</taxon>
    </lineage>
</organism>
<comment type="caution">
    <text evidence="2">The sequence shown here is derived from an EMBL/GenBank/DDBJ whole genome shotgun (WGS) entry which is preliminary data.</text>
</comment>
<keyword evidence="3" id="KW-1185">Reference proteome</keyword>
<evidence type="ECO:0000313" key="3">
    <source>
        <dbReference type="Proteomes" id="UP000765509"/>
    </source>
</evidence>
<feature type="region of interest" description="Disordered" evidence="1">
    <location>
        <begin position="216"/>
        <end position="236"/>
    </location>
</feature>
<dbReference type="Proteomes" id="UP000765509">
    <property type="component" value="Unassembled WGS sequence"/>
</dbReference>
<reference evidence="2" key="1">
    <citation type="submission" date="2021-03" db="EMBL/GenBank/DDBJ databases">
        <title>Draft genome sequence of rust myrtle Austropuccinia psidii MF-1, a brazilian biotype.</title>
        <authorList>
            <person name="Quecine M.C."/>
            <person name="Pachon D.M.R."/>
            <person name="Bonatelli M.L."/>
            <person name="Correr F.H."/>
            <person name="Franceschini L.M."/>
            <person name="Leite T.F."/>
            <person name="Margarido G.R.A."/>
            <person name="Almeida C.A."/>
            <person name="Ferrarezi J.A."/>
            <person name="Labate C.A."/>
        </authorList>
    </citation>
    <scope>NUCLEOTIDE SEQUENCE</scope>
    <source>
        <strain evidence="2">MF-1</strain>
    </source>
</reference>
<sequence length="236" mass="27926">MKFIRGIDMIKEDFELLDRLVTARFNTLFTRSAHRWYIKLRQEHGHQSWTWWKTQIINKWVNDAWRFIVETAFESTKFNSDKDKALPWFCQKKDRLTALYPDMSEFMIHSKIMRQCGGDLEHAFKSRTAEQASAEDIINILEEVTTRTRICSSRVNLKTRFNTPWKDSVDQNPKANSNNVKYKSSDIIRKCHIFQSTTHLANACPKRGKINEIDIDQEPDIEKDDNIIEENSDYKS</sequence>
<gene>
    <name evidence="2" type="ORF">O181_082695</name>
</gene>
<evidence type="ECO:0000313" key="2">
    <source>
        <dbReference type="EMBL" id="MBW0542980.1"/>
    </source>
</evidence>
<dbReference type="OrthoDB" id="2507294at2759"/>
<name>A0A9Q3IL32_9BASI</name>
<dbReference type="AlphaFoldDB" id="A0A9Q3IL32"/>
<proteinExistence type="predicted"/>
<dbReference type="EMBL" id="AVOT02047707">
    <property type="protein sequence ID" value="MBW0542980.1"/>
    <property type="molecule type" value="Genomic_DNA"/>
</dbReference>